<dbReference type="OrthoDB" id="9800865at2"/>
<name>A0A511X7D2_9PROT</name>
<dbReference type="RefSeq" id="WP_051291898.1">
    <property type="nucleotide sequence ID" value="NZ_AUBI01000002.1"/>
</dbReference>
<comment type="similarity">
    <text evidence="4">In the C-terminal section; belongs to the HTP reductase family.</text>
</comment>
<evidence type="ECO:0000256" key="1">
    <source>
        <dbReference type="ARBA" id="ARBA00002151"/>
    </source>
</evidence>
<dbReference type="InterPro" id="IPR002734">
    <property type="entry name" value="RibDG_C"/>
</dbReference>
<dbReference type="GO" id="GO:0008835">
    <property type="term" value="F:diaminohydroxyphosphoribosylaminopyrimidine deaminase activity"/>
    <property type="evidence" value="ECO:0007669"/>
    <property type="project" value="UniProtKB-EC"/>
</dbReference>
<dbReference type="SUPFAM" id="SSF53927">
    <property type="entry name" value="Cytidine deaminase-like"/>
    <property type="match status" value="1"/>
</dbReference>
<dbReference type="InterPro" id="IPR016192">
    <property type="entry name" value="APOBEC/CMP_deaminase_Zn-bd"/>
</dbReference>
<evidence type="ECO:0000256" key="7">
    <source>
        <dbReference type="ARBA" id="ARBA00022619"/>
    </source>
</evidence>
<proteinExistence type="inferred from homology"/>
<evidence type="ECO:0000256" key="9">
    <source>
        <dbReference type="ARBA" id="ARBA00022833"/>
    </source>
</evidence>
<evidence type="ECO:0000256" key="8">
    <source>
        <dbReference type="ARBA" id="ARBA00022723"/>
    </source>
</evidence>
<comment type="pathway">
    <text evidence="2">Cofactor biosynthesis; riboflavin biosynthesis; 5-amino-6-(D-ribitylamino)uracil from GTP: step 2/4.</text>
</comment>
<dbReference type="GO" id="GO:0008703">
    <property type="term" value="F:5-amino-6-(5-phosphoribosylamino)uracil reductase activity"/>
    <property type="evidence" value="ECO:0007669"/>
    <property type="project" value="InterPro"/>
</dbReference>
<dbReference type="GO" id="GO:0009231">
    <property type="term" value="P:riboflavin biosynthetic process"/>
    <property type="evidence" value="ECO:0007669"/>
    <property type="project" value="UniProtKB-UniPathway"/>
</dbReference>
<dbReference type="EMBL" id="BJYF01000003">
    <property type="protein sequence ID" value="GEN58835.1"/>
    <property type="molecule type" value="Genomic_DNA"/>
</dbReference>
<protein>
    <recommendedName>
        <fullName evidence="6">Riboflavin biosynthesis protein RibD</fullName>
        <ecNumber evidence="5">3.5.4.26</ecNumber>
    </recommendedName>
</protein>
<dbReference type="InterPro" id="IPR016193">
    <property type="entry name" value="Cytidine_deaminase-like"/>
</dbReference>
<dbReference type="SUPFAM" id="SSF53597">
    <property type="entry name" value="Dihydrofolate reductase-like"/>
    <property type="match status" value="1"/>
</dbReference>
<evidence type="ECO:0000256" key="2">
    <source>
        <dbReference type="ARBA" id="ARBA00004882"/>
    </source>
</evidence>
<dbReference type="CDD" id="cd01284">
    <property type="entry name" value="Riboflavin_deaminase-reductase"/>
    <property type="match status" value="1"/>
</dbReference>
<dbReference type="Gene3D" id="3.40.140.10">
    <property type="entry name" value="Cytidine Deaminase, domain 2"/>
    <property type="match status" value="1"/>
</dbReference>
<gene>
    <name evidence="11" type="ORF">ANI02nite_07190</name>
</gene>
<evidence type="ECO:0000313" key="12">
    <source>
        <dbReference type="Proteomes" id="UP000321635"/>
    </source>
</evidence>
<comment type="function">
    <text evidence="1">Converts 2,5-diamino-6-(ribosylamino)-4(3h)-pyrimidinone 5'-phosphate into 5-amino-6-(ribosylamino)-2,4(1h,3h)-pyrimidinedione 5'-phosphate.</text>
</comment>
<evidence type="ECO:0000259" key="10">
    <source>
        <dbReference type="PROSITE" id="PS51747"/>
    </source>
</evidence>
<comment type="similarity">
    <text evidence="3">In the N-terminal section; belongs to the cytidine and deoxycytidylate deaminase family.</text>
</comment>
<keyword evidence="12" id="KW-1185">Reference proteome</keyword>
<dbReference type="PROSITE" id="PS00903">
    <property type="entry name" value="CYT_DCMP_DEAMINASES_1"/>
    <property type="match status" value="1"/>
</dbReference>
<sequence length="363" mass="38757">MTAFQTGQQRDDTAIAAGFRAAIDEARRFVGATAPNPPVGCALLDRDGAILTAAAHHKAGTFHAEARALAQCAELGLTDRIHTAVVTLEPCNHTGRTPPCSEALLVTPVKTVWVGCADPNPRVAGGGGARLTAAGRTVRWLSEATTLPDQRALLAECRGLIAPFVYWASSRKAWFTVKQAVDAGGSMIPPTGRTTFTSPAALDLAHALRRATDAVVTGIGTVRADLPGLDVRRVADHVERRRILLVCGRRDNAPAAWLEQAERRFDVRFCAAVEDAPAMLAEAGALWALVEAGPTLLAAMRAGDVWDDWLRIEQRAAGGERLTVASRHRDTPLALFADRGLDFVEPTKADQIIKKEDAACFPA</sequence>
<dbReference type="UniPathway" id="UPA00275">
    <property type="reaction ID" value="UER00401"/>
</dbReference>
<dbReference type="Pfam" id="PF01872">
    <property type="entry name" value="RibD_C"/>
    <property type="match status" value="1"/>
</dbReference>
<evidence type="ECO:0000256" key="6">
    <source>
        <dbReference type="ARBA" id="ARBA00019930"/>
    </source>
</evidence>
<dbReference type="PROSITE" id="PS51747">
    <property type="entry name" value="CYT_DCMP_DEAMINASES_2"/>
    <property type="match status" value="1"/>
</dbReference>
<feature type="domain" description="CMP/dCMP-type deaminase" evidence="10">
    <location>
        <begin position="13"/>
        <end position="139"/>
    </location>
</feature>
<dbReference type="Gene3D" id="3.40.430.10">
    <property type="entry name" value="Dihydrofolate Reductase, subunit A"/>
    <property type="match status" value="1"/>
</dbReference>
<keyword evidence="9" id="KW-0862">Zinc</keyword>
<evidence type="ECO:0000313" key="11">
    <source>
        <dbReference type="EMBL" id="GEN58835.1"/>
    </source>
</evidence>
<evidence type="ECO:0000256" key="4">
    <source>
        <dbReference type="ARBA" id="ARBA00007417"/>
    </source>
</evidence>
<dbReference type="AlphaFoldDB" id="A0A511X7D2"/>
<evidence type="ECO:0000256" key="5">
    <source>
        <dbReference type="ARBA" id="ARBA00012766"/>
    </source>
</evidence>
<comment type="caution">
    <text evidence="11">The sequence shown here is derived from an EMBL/GenBank/DDBJ whole genome shotgun (WGS) entry which is preliminary data.</text>
</comment>
<dbReference type="STRING" id="1120919.GCA_000429165_00739"/>
<accession>A0A511X7D2</accession>
<dbReference type="EC" id="3.5.4.26" evidence="5"/>
<evidence type="ECO:0000256" key="3">
    <source>
        <dbReference type="ARBA" id="ARBA00005259"/>
    </source>
</evidence>
<dbReference type="InterPro" id="IPR002125">
    <property type="entry name" value="CMP_dCMP_dom"/>
</dbReference>
<organism evidence="11 12">
    <name type="scientific">Acetobacter nitrogenifigens DSM 23921 = NBRC 105050</name>
    <dbReference type="NCBI Taxonomy" id="1120919"/>
    <lineage>
        <taxon>Bacteria</taxon>
        <taxon>Pseudomonadati</taxon>
        <taxon>Pseudomonadota</taxon>
        <taxon>Alphaproteobacteria</taxon>
        <taxon>Acetobacterales</taxon>
        <taxon>Acetobacteraceae</taxon>
        <taxon>Acetobacter</taxon>
    </lineage>
</organism>
<dbReference type="InterPro" id="IPR024072">
    <property type="entry name" value="DHFR-like_dom_sf"/>
</dbReference>
<dbReference type="GO" id="GO:0008270">
    <property type="term" value="F:zinc ion binding"/>
    <property type="evidence" value="ECO:0007669"/>
    <property type="project" value="InterPro"/>
</dbReference>
<keyword evidence="8" id="KW-0479">Metal-binding</keyword>
<dbReference type="Pfam" id="PF00383">
    <property type="entry name" value="dCMP_cyt_deam_1"/>
    <property type="match status" value="1"/>
</dbReference>
<keyword evidence="7" id="KW-0686">Riboflavin biosynthesis</keyword>
<dbReference type="Proteomes" id="UP000321635">
    <property type="component" value="Unassembled WGS sequence"/>
</dbReference>
<reference evidence="11 12" key="1">
    <citation type="submission" date="2019-07" db="EMBL/GenBank/DDBJ databases">
        <title>Whole genome shotgun sequence of Acetobacter nitrogenifigens NBRC 105050.</title>
        <authorList>
            <person name="Hosoyama A."/>
            <person name="Uohara A."/>
            <person name="Ohji S."/>
            <person name="Ichikawa N."/>
        </authorList>
    </citation>
    <scope>NUCLEOTIDE SEQUENCE [LARGE SCALE GENOMIC DNA]</scope>
    <source>
        <strain evidence="11 12">NBRC 105050</strain>
    </source>
</reference>